<dbReference type="AlphaFoldDB" id="A0A1E2ZZT4"/>
<evidence type="ECO:0000313" key="5">
    <source>
        <dbReference type="Proteomes" id="UP000094271"/>
    </source>
</evidence>
<proteinExistence type="predicted"/>
<reference evidence="3 6" key="2">
    <citation type="submission" date="2016-08" db="EMBL/GenBank/DDBJ databases">
        <title>Characterization of Isolates of Eisenbergiella tayi Derived from Blood Cultures, Using Whole Genome Sequencing.</title>
        <authorList>
            <person name="Bernier A.-M."/>
            <person name="Burdz T."/>
            <person name="Wiebe D."/>
            <person name="Bernard K."/>
        </authorList>
    </citation>
    <scope>NUCLEOTIDE SEQUENCE [LARGE SCALE GENOMIC DNA]</scope>
    <source>
        <strain evidence="3 6">NML120146</strain>
    </source>
</reference>
<keyword evidence="6" id="KW-1185">Reference proteome</keyword>
<dbReference type="Proteomes" id="UP000094271">
    <property type="component" value="Unassembled WGS sequence"/>
</dbReference>
<protein>
    <recommendedName>
        <fullName evidence="7">Pilus assembly protein</fullName>
    </recommendedName>
</protein>
<dbReference type="EMBL" id="MEHD01000027">
    <property type="protein sequence ID" value="ODR53236.1"/>
    <property type="molecule type" value="Genomic_DNA"/>
</dbReference>
<dbReference type="RefSeq" id="WP_069155237.1">
    <property type="nucleotide sequence ID" value="NZ_DBFYTW010000395.1"/>
</dbReference>
<evidence type="ECO:0000313" key="3">
    <source>
        <dbReference type="EMBL" id="ODR53236.1"/>
    </source>
</evidence>
<evidence type="ECO:0000313" key="4">
    <source>
        <dbReference type="Proteomes" id="UP000094067"/>
    </source>
</evidence>
<organism evidence="1 4">
    <name type="scientific">Eisenbergiella tayi</name>
    <dbReference type="NCBI Taxonomy" id="1432052"/>
    <lineage>
        <taxon>Bacteria</taxon>
        <taxon>Bacillati</taxon>
        <taxon>Bacillota</taxon>
        <taxon>Clostridia</taxon>
        <taxon>Lachnospirales</taxon>
        <taxon>Lachnospiraceae</taxon>
        <taxon>Eisenbergiella</taxon>
    </lineage>
</organism>
<name>A0A1E2ZZT4_9FIRM</name>
<sequence>MKKDKGSITLEAAIFLSMFLLAYLAFMDLVQAARAQMILQYTLNETAKELSQNSYILTKTGIVEQSVKTGQKSKEFQGKTEEMLNSVIDFGNAIAGDGDVIKSADVAYENVSDYFSNSDDIVQGLIAVVKNQAGGMAKEYAVGQVCRGSLKKQLGYVTSQDPDDYLKKLGIEGGLGSISFQGTKWFDTSRELDIVMTYKLTYNFGILGKQERIFKVRAKTAIW</sequence>
<evidence type="ECO:0000313" key="6">
    <source>
        <dbReference type="Proteomes" id="UP000094869"/>
    </source>
</evidence>
<reference evidence="2 5" key="3">
    <citation type="submission" date="2016-08" db="EMBL/GenBank/DDBJ databases">
        <authorList>
            <person name="Seilhamer J.J."/>
        </authorList>
    </citation>
    <scope>NUCLEOTIDE SEQUENCE [LARGE SCALE GENOMIC DNA]</scope>
    <source>
        <strain evidence="2 5">NML150140-1</strain>
    </source>
</reference>
<dbReference type="OrthoDB" id="1766790at2"/>
<comment type="caution">
    <text evidence="1">The sequence shown here is derived from an EMBL/GenBank/DDBJ whole genome shotgun (WGS) entry which is preliminary data.</text>
</comment>
<evidence type="ECO:0000313" key="1">
    <source>
        <dbReference type="EMBL" id="ODM02004.1"/>
    </source>
</evidence>
<dbReference type="Proteomes" id="UP000094869">
    <property type="component" value="Unassembled WGS sequence"/>
</dbReference>
<dbReference type="Proteomes" id="UP000094067">
    <property type="component" value="Unassembled WGS sequence"/>
</dbReference>
<gene>
    <name evidence="2" type="ORF">BEI59_32005</name>
    <name evidence="1" type="ORF">BEI61_06003</name>
    <name evidence="3" type="ORF">BEI63_18900</name>
</gene>
<dbReference type="EMBL" id="MCGH01000005">
    <property type="protein sequence ID" value="ODM02004.1"/>
    <property type="molecule type" value="Genomic_DNA"/>
</dbReference>
<reference evidence="1 4" key="1">
    <citation type="submission" date="2016-07" db="EMBL/GenBank/DDBJ databases">
        <title>Characterization of isolates of Eisenbergiella tayi derived from blood cultures, using whole genome sequencing.</title>
        <authorList>
            <person name="Burdz T."/>
            <person name="Wiebe D."/>
            <person name="Huynh C."/>
            <person name="Bernard K."/>
        </authorList>
    </citation>
    <scope>NUCLEOTIDE SEQUENCE [LARGE SCALE GENOMIC DNA]</scope>
    <source>
        <strain evidence="1 4">NML 110608</strain>
    </source>
</reference>
<evidence type="ECO:0008006" key="7">
    <source>
        <dbReference type="Google" id="ProtNLM"/>
    </source>
</evidence>
<dbReference type="EMBL" id="MEHA01000039">
    <property type="protein sequence ID" value="ODR42166.1"/>
    <property type="molecule type" value="Genomic_DNA"/>
</dbReference>
<accession>A0A1E2ZZT4</accession>
<evidence type="ECO:0000313" key="2">
    <source>
        <dbReference type="EMBL" id="ODR42166.1"/>
    </source>
</evidence>